<proteinExistence type="inferred from homology"/>
<gene>
    <name evidence="9" type="ORF">MNR06_02745</name>
</gene>
<evidence type="ECO:0000256" key="4">
    <source>
        <dbReference type="ARBA" id="ARBA00022475"/>
    </source>
</evidence>
<keyword evidence="3" id="KW-0813">Transport</keyword>
<protein>
    <recommendedName>
        <fullName evidence="8">Probable membrane transporter protein</fullName>
    </recommendedName>
</protein>
<dbReference type="EMBL" id="CP093442">
    <property type="protein sequence ID" value="UOF01871.1"/>
    <property type="molecule type" value="Genomic_DNA"/>
</dbReference>
<evidence type="ECO:0000256" key="1">
    <source>
        <dbReference type="ARBA" id="ARBA00004651"/>
    </source>
</evidence>
<name>A0ABY4CDR0_9BACT</name>
<evidence type="ECO:0000256" key="8">
    <source>
        <dbReference type="RuleBase" id="RU363041"/>
    </source>
</evidence>
<keyword evidence="4 8" id="KW-1003">Cell membrane</keyword>
<comment type="similarity">
    <text evidence="2 8">Belongs to the 4-toluene sulfonate uptake permease (TSUP) (TC 2.A.102) family.</text>
</comment>
<dbReference type="PANTHER" id="PTHR30269:SF23">
    <property type="entry name" value="MEMBRANE TRANSPORTER PROTEIN YDHB-RELATED"/>
    <property type="match status" value="1"/>
</dbReference>
<dbReference type="RefSeq" id="WP_243538491.1">
    <property type="nucleotide sequence ID" value="NZ_CP093442.1"/>
</dbReference>
<feature type="transmembrane region" description="Helical" evidence="8">
    <location>
        <begin position="222"/>
        <end position="240"/>
    </location>
</feature>
<sequence>MFEVLLLITAVGAGFLGAILGLGGGIIIVPVLTLVYQVNIRYAIAASLISIVATSSGAAAGYLKDSLTNLRLAVLLEVGTVTGAIVGFLIASFIQPRLLFLIFGAFLLFSALMMLRKRTDHVAVENHPWSEALKLHGSYPAENGWHHYKVQNVPFGLFAMFGAGILSALLGIGSGIFKVLAMDGAMKLPIKVSSATSNFMIGVTASASAGAYLLRGDVRPEIAAPVAIGIIVGSLFGARVMTKIPSRKIRQIFVVVLSIVSIQMIIKGLS</sequence>
<dbReference type="PANTHER" id="PTHR30269">
    <property type="entry name" value="TRANSMEMBRANE PROTEIN YFCA"/>
    <property type="match status" value="1"/>
</dbReference>
<keyword evidence="6 8" id="KW-1133">Transmembrane helix</keyword>
<dbReference type="Pfam" id="PF01925">
    <property type="entry name" value="TauE"/>
    <property type="match status" value="1"/>
</dbReference>
<feature type="transmembrane region" description="Helical" evidence="8">
    <location>
        <begin position="198"/>
        <end position="216"/>
    </location>
</feature>
<reference evidence="9" key="1">
    <citation type="submission" date="2022-03" db="EMBL/GenBank/DDBJ databases">
        <title>Genome Identification and Characterization of new species Bdellovibrio reynosense LBG001 sp. nov. from a Mexico soil sample.</title>
        <authorList>
            <person name="Camilli A."/>
            <person name="Ajao Y."/>
            <person name="Guo X."/>
        </authorList>
    </citation>
    <scope>NUCLEOTIDE SEQUENCE</scope>
    <source>
        <strain evidence="9">LBG001</strain>
    </source>
</reference>
<evidence type="ECO:0000256" key="6">
    <source>
        <dbReference type="ARBA" id="ARBA00022989"/>
    </source>
</evidence>
<feature type="transmembrane region" description="Helical" evidence="8">
    <location>
        <begin position="98"/>
        <end position="115"/>
    </location>
</feature>
<evidence type="ECO:0000313" key="9">
    <source>
        <dbReference type="EMBL" id="UOF01871.1"/>
    </source>
</evidence>
<keyword evidence="10" id="KW-1185">Reference proteome</keyword>
<feature type="transmembrane region" description="Helical" evidence="8">
    <location>
        <begin position="155"/>
        <end position="177"/>
    </location>
</feature>
<feature type="transmembrane region" description="Helical" evidence="8">
    <location>
        <begin position="42"/>
        <end position="63"/>
    </location>
</feature>
<feature type="transmembrane region" description="Helical" evidence="8">
    <location>
        <begin position="69"/>
        <end position="91"/>
    </location>
</feature>
<comment type="subcellular location">
    <subcellularLocation>
        <location evidence="1 8">Cell membrane</location>
        <topology evidence="1 8">Multi-pass membrane protein</topology>
    </subcellularLocation>
</comment>
<accession>A0ABY4CDR0</accession>
<dbReference type="InterPro" id="IPR002781">
    <property type="entry name" value="TM_pro_TauE-like"/>
</dbReference>
<feature type="transmembrane region" description="Helical" evidence="8">
    <location>
        <begin position="252"/>
        <end position="269"/>
    </location>
</feature>
<feature type="transmembrane region" description="Helical" evidence="8">
    <location>
        <begin position="6"/>
        <end position="35"/>
    </location>
</feature>
<dbReference type="Proteomes" id="UP000830116">
    <property type="component" value="Chromosome"/>
</dbReference>
<evidence type="ECO:0000256" key="3">
    <source>
        <dbReference type="ARBA" id="ARBA00022448"/>
    </source>
</evidence>
<keyword evidence="5 8" id="KW-0812">Transmembrane</keyword>
<keyword evidence="7 8" id="KW-0472">Membrane</keyword>
<dbReference type="InterPro" id="IPR052017">
    <property type="entry name" value="TSUP"/>
</dbReference>
<evidence type="ECO:0000256" key="5">
    <source>
        <dbReference type="ARBA" id="ARBA00022692"/>
    </source>
</evidence>
<evidence type="ECO:0000256" key="7">
    <source>
        <dbReference type="ARBA" id="ARBA00023136"/>
    </source>
</evidence>
<evidence type="ECO:0000313" key="10">
    <source>
        <dbReference type="Proteomes" id="UP000830116"/>
    </source>
</evidence>
<organism evidence="9 10">
    <name type="scientific">Bdellovibrio reynosensis</name>
    <dbReference type="NCBI Taxonomy" id="2835041"/>
    <lineage>
        <taxon>Bacteria</taxon>
        <taxon>Pseudomonadati</taxon>
        <taxon>Bdellovibrionota</taxon>
        <taxon>Bdellovibrionia</taxon>
        <taxon>Bdellovibrionales</taxon>
        <taxon>Pseudobdellovibrionaceae</taxon>
        <taxon>Bdellovibrio</taxon>
    </lineage>
</organism>
<evidence type="ECO:0000256" key="2">
    <source>
        <dbReference type="ARBA" id="ARBA00009142"/>
    </source>
</evidence>